<keyword evidence="2" id="KW-1185">Reference proteome</keyword>
<dbReference type="EMBL" id="CP012600">
    <property type="protein sequence ID" value="ALC82280.1"/>
    <property type="molecule type" value="Genomic_DNA"/>
</dbReference>
<organism evidence="1 2">
    <name type="scientific">Bacillus gobiensis</name>
    <dbReference type="NCBI Taxonomy" id="1441095"/>
    <lineage>
        <taxon>Bacteria</taxon>
        <taxon>Bacillati</taxon>
        <taxon>Bacillota</taxon>
        <taxon>Bacilli</taxon>
        <taxon>Bacillales</taxon>
        <taxon>Bacillaceae</taxon>
        <taxon>Bacillus</taxon>
    </lineage>
</organism>
<dbReference type="PATRIC" id="fig|1441095.3.peg.2708"/>
<evidence type="ECO:0000313" key="1">
    <source>
        <dbReference type="EMBL" id="ALC82280.1"/>
    </source>
</evidence>
<evidence type="ECO:0000313" key="2">
    <source>
        <dbReference type="Proteomes" id="UP000067625"/>
    </source>
</evidence>
<gene>
    <name evidence="1" type="ORF">AM592_12350</name>
</gene>
<dbReference type="STRING" id="1441095.AM592_12350"/>
<dbReference type="Proteomes" id="UP000067625">
    <property type="component" value="Chromosome"/>
</dbReference>
<reference evidence="2" key="1">
    <citation type="submission" date="2015-08" db="EMBL/GenBank/DDBJ databases">
        <title>Genome sequencing project for genomic taxonomy and phylogenomics of Bacillus-like bacteria.</title>
        <authorList>
            <person name="Liu B."/>
            <person name="Wang J."/>
            <person name="Zhu Y."/>
            <person name="Liu G."/>
            <person name="Chen Q."/>
            <person name="Chen Z."/>
            <person name="Lan J."/>
            <person name="Che J."/>
            <person name="Ge C."/>
            <person name="Shi H."/>
            <person name="Pan Z."/>
            <person name="Liu X."/>
        </authorList>
    </citation>
    <scope>NUCLEOTIDE SEQUENCE [LARGE SCALE GENOMIC DNA]</scope>
    <source>
        <strain evidence="2">FJAT-4402</strain>
    </source>
</reference>
<sequence>MTKEERKNVKNGIWLCGRCANEIDVTPDSYPIDLLYTWKSQAETGNLSLSDSLPRFLPMFRNVIFYGIMILQSQKIKSEYSLTGARFRSSMAKMNKFSQAWNRF</sequence>
<name>A0A0M4FUY0_9BACI</name>
<protein>
    <submittedName>
        <fullName evidence="1">Uncharacterized protein</fullName>
    </submittedName>
</protein>
<proteinExistence type="predicted"/>
<dbReference type="AlphaFoldDB" id="A0A0M4FUY0"/>
<reference evidence="1 2" key="2">
    <citation type="journal article" date="2016" name="Int. J. Syst. Evol. Microbiol.">
        <title>Bacillus gobiensis sp. nov., isolated from a soil sample.</title>
        <authorList>
            <person name="Liu B."/>
            <person name="Liu G.H."/>
            <person name="Cetin S."/>
            <person name="Schumann P."/>
            <person name="Pan Z.Z."/>
            <person name="Chen Q.Q."/>
        </authorList>
    </citation>
    <scope>NUCLEOTIDE SEQUENCE [LARGE SCALE GENOMIC DNA]</scope>
    <source>
        <strain evidence="1 2">FJAT-4402</strain>
    </source>
</reference>
<accession>A0A0M4FUY0</accession>